<proteinExistence type="predicted"/>
<evidence type="ECO:0000313" key="1">
    <source>
        <dbReference type="EMBL" id="BBE35958.1"/>
    </source>
</evidence>
<reference evidence="2 4" key="2">
    <citation type="submission" date="2018-10" db="EMBL/GenBank/DDBJ databases">
        <title>Genomic Encyclopedia of Type Strains, Phase IV (KMG-IV): sequencing the most valuable type-strain genomes for metagenomic binning, comparative biology and taxonomic classification.</title>
        <authorList>
            <person name="Goeker M."/>
        </authorList>
    </citation>
    <scope>NUCLEOTIDE SEQUENCE [LARGE SCALE GENOMIC DNA]</scope>
    <source>
        <strain evidence="2 4">DSM 19791</strain>
    </source>
</reference>
<gene>
    <name evidence="2" type="ORF">DFR51_2794</name>
    <name evidence="1" type="ORF">SmB9_36160</name>
</gene>
<dbReference type="EMBL" id="RBWX01000009">
    <property type="protein sequence ID" value="RKS88147.1"/>
    <property type="molecule type" value="Genomic_DNA"/>
</dbReference>
<dbReference type="RefSeq" id="WP_121052130.1">
    <property type="nucleotide sequence ID" value="NZ_AP018711.1"/>
</dbReference>
<dbReference type="Proteomes" id="UP000276029">
    <property type="component" value="Unassembled WGS sequence"/>
</dbReference>
<dbReference type="EMBL" id="AP018711">
    <property type="protein sequence ID" value="BBE35958.1"/>
    <property type="molecule type" value="Genomic_DNA"/>
</dbReference>
<name>A0AAD1D9M4_SPHMI</name>
<evidence type="ECO:0000313" key="2">
    <source>
        <dbReference type="EMBL" id="RKS88147.1"/>
    </source>
</evidence>
<reference evidence="1 3" key="1">
    <citation type="submission" date="2018-06" db="EMBL/GenBank/DDBJ databases">
        <title>Complete Genome Sequence of the Microcystin-Degrading Bacterium Sphingosinicella microcystinivorans Strain B-9.</title>
        <authorList>
            <person name="Jin H."/>
            <person name="Nishizawa T."/>
            <person name="Guo Y."/>
            <person name="Nishizawa A."/>
            <person name="Park H."/>
            <person name="Kato H."/>
            <person name="Tsuji K."/>
            <person name="Harada K."/>
        </authorList>
    </citation>
    <scope>NUCLEOTIDE SEQUENCE [LARGE SCALE GENOMIC DNA]</scope>
    <source>
        <strain evidence="1 3">B9</strain>
    </source>
</reference>
<protein>
    <submittedName>
        <fullName evidence="1">Uncharacterized protein</fullName>
    </submittedName>
</protein>
<sequence length="80" mass="8495">MCCSCRSCAAFALAGRVSEAKALLDAINVGGLFDPGQDEDARTAGRALLDVVLKRLADSVEDARRLPTLCDPLSREDRAS</sequence>
<accession>A0AAD1D9M4</accession>
<keyword evidence="4" id="KW-1185">Reference proteome</keyword>
<evidence type="ECO:0000313" key="3">
    <source>
        <dbReference type="Proteomes" id="UP000275727"/>
    </source>
</evidence>
<evidence type="ECO:0000313" key="4">
    <source>
        <dbReference type="Proteomes" id="UP000276029"/>
    </source>
</evidence>
<dbReference type="AlphaFoldDB" id="A0AAD1D9M4"/>
<dbReference type="Proteomes" id="UP000275727">
    <property type="component" value="Chromosome"/>
</dbReference>
<dbReference type="KEGG" id="smic:SmB9_36160"/>
<organism evidence="1 3">
    <name type="scientific">Sphingosinicella microcystinivorans</name>
    <dbReference type="NCBI Taxonomy" id="335406"/>
    <lineage>
        <taxon>Bacteria</taxon>
        <taxon>Pseudomonadati</taxon>
        <taxon>Pseudomonadota</taxon>
        <taxon>Alphaproteobacteria</taxon>
        <taxon>Sphingomonadales</taxon>
        <taxon>Sphingosinicellaceae</taxon>
        <taxon>Sphingosinicella</taxon>
    </lineage>
</organism>